<reference evidence="2 4" key="1">
    <citation type="journal article" date="2020" name="Stud. Mycol.">
        <title>101 Dothideomycetes genomes: a test case for predicting lifestyles and emergence of pathogens.</title>
        <authorList>
            <person name="Haridas S."/>
            <person name="Albert R."/>
            <person name="Binder M."/>
            <person name="Bloem J."/>
            <person name="Labutti K."/>
            <person name="Salamov A."/>
            <person name="Andreopoulos B."/>
            <person name="Baker S."/>
            <person name="Barry K."/>
            <person name="Bills G."/>
            <person name="Bluhm B."/>
            <person name="Cannon C."/>
            <person name="Castanera R."/>
            <person name="Culley D."/>
            <person name="Daum C."/>
            <person name="Ezra D."/>
            <person name="Gonzalez J."/>
            <person name="Henrissat B."/>
            <person name="Kuo A."/>
            <person name="Liang C."/>
            <person name="Lipzen A."/>
            <person name="Lutzoni F."/>
            <person name="Magnuson J."/>
            <person name="Mondo S."/>
            <person name="Nolan M."/>
            <person name="Ohm R."/>
            <person name="Pangilinan J."/>
            <person name="Park H.-J."/>
            <person name="Ramirez L."/>
            <person name="Alfaro M."/>
            <person name="Sun H."/>
            <person name="Tritt A."/>
            <person name="Yoshinaga Y."/>
            <person name="Zwiers L.-H."/>
            <person name="Turgeon B."/>
            <person name="Goodwin S."/>
            <person name="Spatafora J."/>
            <person name="Crous P."/>
            <person name="Grigoriev I."/>
        </authorList>
    </citation>
    <scope>NUCLEOTIDE SEQUENCE</scope>
    <source>
        <strain evidence="2 4">CBS 304.34</strain>
    </source>
</reference>
<evidence type="ECO:0000256" key="1">
    <source>
        <dbReference type="SAM" id="MobiDB-lite"/>
    </source>
</evidence>
<evidence type="ECO:0000313" key="3">
    <source>
        <dbReference type="Proteomes" id="UP000504636"/>
    </source>
</evidence>
<organism evidence="2">
    <name type="scientific">Mytilinidion resinicola</name>
    <dbReference type="NCBI Taxonomy" id="574789"/>
    <lineage>
        <taxon>Eukaryota</taxon>
        <taxon>Fungi</taxon>
        <taxon>Dikarya</taxon>
        <taxon>Ascomycota</taxon>
        <taxon>Pezizomycotina</taxon>
        <taxon>Dothideomycetes</taxon>
        <taxon>Pleosporomycetidae</taxon>
        <taxon>Mytilinidiales</taxon>
        <taxon>Mytilinidiaceae</taxon>
        <taxon>Mytilinidion</taxon>
    </lineage>
</organism>
<feature type="compositionally biased region" description="Low complexity" evidence="1">
    <location>
        <begin position="10"/>
        <end position="21"/>
    </location>
</feature>
<sequence>MSPIQDNVAIHSSIHPSIHPSKTTSHPSTATKPSLQDDKAIHSRRHVIHPKPALSETVHPSLPPPIIVCPRPIKSSQRPKRIPSPSRRTVWNSDVPGGYAPTPNSQEKKKGGQKGKGDVCALQKEKEKKVKTNLFDGYRLFSGKSTAAPTSQRSPEKTENADVAKQVSVGRSC</sequence>
<evidence type="ECO:0000313" key="4">
    <source>
        <dbReference type="RefSeq" id="XP_033583813.1"/>
    </source>
</evidence>
<evidence type="ECO:0000313" key="2">
    <source>
        <dbReference type="EMBL" id="KAF2816849.1"/>
    </source>
</evidence>
<name>A0A6A6Z811_9PEZI</name>
<dbReference type="EMBL" id="MU003692">
    <property type="protein sequence ID" value="KAF2816849.1"/>
    <property type="molecule type" value="Genomic_DNA"/>
</dbReference>
<feature type="region of interest" description="Disordered" evidence="1">
    <location>
        <begin position="140"/>
        <end position="173"/>
    </location>
</feature>
<feature type="compositionally biased region" description="Polar residues" evidence="1">
    <location>
        <begin position="22"/>
        <end position="34"/>
    </location>
</feature>
<feature type="region of interest" description="Disordered" evidence="1">
    <location>
        <begin position="1"/>
        <end position="119"/>
    </location>
</feature>
<dbReference type="Proteomes" id="UP000504636">
    <property type="component" value="Unplaced"/>
</dbReference>
<dbReference type="AlphaFoldDB" id="A0A6A6Z811"/>
<proteinExistence type="predicted"/>
<feature type="compositionally biased region" description="Polar residues" evidence="1">
    <location>
        <begin position="143"/>
        <end position="153"/>
    </location>
</feature>
<reference evidence="4" key="3">
    <citation type="submission" date="2025-04" db="UniProtKB">
        <authorList>
            <consortium name="RefSeq"/>
        </authorList>
    </citation>
    <scope>IDENTIFICATION</scope>
    <source>
        <strain evidence="4">CBS 304.34</strain>
    </source>
</reference>
<protein>
    <submittedName>
        <fullName evidence="2 4">Uncharacterized protein</fullName>
    </submittedName>
</protein>
<gene>
    <name evidence="2 4" type="ORF">BDZ99DRAFT_3220</name>
</gene>
<keyword evidence="3" id="KW-1185">Reference proteome</keyword>
<dbReference type="GeneID" id="54455183"/>
<accession>A0A6A6Z811</accession>
<reference evidence="4" key="2">
    <citation type="submission" date="2020-04" db="EMBL/GenBank/DDBJ databases">
        <authorList>
            <consortium name="NCBI Genome Project"/>
        </authorList>
    </citation>
    <scope>NUCLEOTIDE SEQUENCE</scope>
    <source>
        <strain evidence="4">CBS 304.34</strain>
    </source>
</reference>
<dbReference type="RefSeq" id="XP_033583813.1">
    <property type="nucleotide sequence ID" value="XM_033714290.1"/>
</dbReference>